<reference evidence="1 2" key="1">
    <citation type="submission" date="2008-10" db="EMBL/GenBank/DDBJ databases">
        <title>Draft genome sequence of Parabacteroides johnsonii (DSM 18315).</title>
        <authorList>
            <person name="Sudarsanam P."/>
            <person name="Ley R."/>
            <person name="Guruge J."/>
            <person name="Turnbaugh P.J."/>
            <person name="Mahowald M."/>
            <person name="Liep D."/>
            <person name="Gordon J."/>
        </authorList>
    </citation>
    <scope>NUCLEOTIDE SEQUENCE [LARGE SCALE GENOMIC DNA]</scope>
    <source>
        <strain evidence="1 2">DSM 18315</strain>
    </source>
</reference>
<dbReference type="AlphaFoldDB" id="B7BHB7"/>
<organism evidence="1 2">
    <name type="scientific">Parabacteroides johnsonii DSM 18315</name>
    <dbReference type="NCBI Taxonomy" id="537006"/>
    <lineage>
        <taxon>Bacteria</taxon>
        <taxon>Pseudomonadati</taxon>
        <taxon>Bacteroidota</taxon>
        <taxon>Bacteroidia</taxon>
        <taxon>Bacteroidales</taxon>
        <taxon>Tannerellaceae</taxon>
        <taxon>Parabacteroides</taxon>
    </lineage>
</organism>
<evidence type="ECO:0000313" key="2">
    <source>
        <dbReference type="Proteomes" id="UP000005510"/>
    </source>
</evidence>
<comment type="caution">
    <text evidence="1">The sequence shown here is derived from an EMBL/GenBank/DDBJ whole genome shotgun (WGS) entry which is preliminary data.</text>
</comment>
<gene>
    <name evidence="1" type="ORF">PRABACTJOHN_04466</name>
</gene>
<sequence length="53" mass="5812">MGLSEADLPQMKANISGEATSITYIHLQDVYNQIITCVGDGNLRIMAKNKKTD</sequence>
<proteinExistence type="predicted"/>
<protein>
    <submittedName>
        <fullName evidence="1">Uncharacterized protein</fullName>
    </submittedName>
</protein>
<dbReference type="EMBL" id="ABYH01000454">
    <property type="protein sequence ID" value="EEC94175.1"/>
    <property type="molecule type" value="Genomic_DNA"/>
</dbReference>
<dbReference type="Proteomes" id="UP000005510">
    <property type="component" value="Unassembled WGS sequence"/>
</dbReference>
<dbReference type="HOGENOM" id="CLU_3064406_0_0_10"/>
<accession>B7BHB7</accession>
<evidence type="ECO:0000313" key="1">
    <source>
        <dbReference type="EMBL" id="EEC94175.1"/>
    </source>
</evidence>
<reference evidence="1 2" key="2">
    <citation type="submission" date="2008-10" db="EMBL/GenBank/DDBJ databases">
        <authorList>
            <person name="Fulton L."/>
            <person name="Clifton S."/>
            <person name="Fulton B."/>
            <person name="Xu J."/>
            <person name="Minx P."/>
            <person name="Pepin K.H."/>
            <person name="Johnson M."/>
            <person name="Bhonagiri V."/>
            <person name="Nash W.E."/>
            <person name="Mardis E.R."/>
            <person name="Wilson R.K."/>
        </authorList>
    </citation>
    <scope>NUCLEOTIDE SEQUENCE [LARGE SCALE GENOMIC DNA]</scope>
    <source>
        <strain evidence="1 2">DSM 18315</strain>
    </source>
</reference>
<name>B7BHB7_9BACT</name>